<protein>
    <submittedName>
        <fullName evidence="6">Uncharacterized protein</fullName>
    </submittedName>
</protein>
<dbReference type="Pfam" id="PF07944">
    <property type="entry name" value="Beta-AFase-like_GH127_cat"/>
    <property type="match status" value="1"/>
</dbReference>
<dbReference type="InterPro" id="IPR012878">
    <property type="entry name" value="Beta-AFase-like_GH127_cat"/>
</dbReference>
<evidence type="ECO:0000259" key="3">
    <source>
        <dbReference type="Pfam" id="PF16375"/>
    </source>
</evidence>
<keyword evidence="7" id="KW-1185">Reference proteome</keyword>
<keyword evidence="1" id="KW-0732">Signal</keyword>
<dbReference type="PANTHER" id="PTHR31151:SF0">
    <property type="entry name" value="PROLINE-TRNA LIGASE (DUF1680)"/>
    <property type="match status" value="1"/>
</dbReference>
<dbReference type="PANTHER" id="PTHR31151">
    <property type="entry name" value="PROLINE-TRNA LIGASE (DUF1680)"/>
    <property type="match status" value="1"/>
</dbReference>
<dbReference type="GO" id="GO:0005975">
    <property type="term" value="P:carbohydrate metabolic process"/>
    <property type="evidence" value="ECO:0007669"/>
    <property type="project" value="InterPro"/>
</dbReference>
<dbReference type="InterPro" id="IPR032275">
    <property type="entry name" value="DUF4986"/>
</dbReference>
<organism evidence="6 7">
    <name type="scientific">Pseudobacter ginsenosidimutans</name>
    <dbReference type="NCBI Taxonomy" id="661488"/>
    <lineage>
        <taxon>Bacteria</taxon>
        <taxon>Pseudomonadati</taxon>
        <taxon>Bacteroidota</taxon>
        <taxon>Chitinophagia</taxon>
        <taxon>Chitinophagales</taxon>
        <taxon>Chitinophagaceae</taxon>
        <taxon>Pseudobacter</taxon>
    </lineage>
</organism>
<gene>
    <name evidence="6" type="ORF">EV199_5648</name>
</gene>
<feature type="signal peptide" evidence="1">
    <location>
        <begin position="1"/>
        <end position="24"/>
    </location>
</feature>
<dbReference type="EMBL" id="SGXA01000005">
    <property type="protein sequence ID" value="RZS65475.1"/>
    <property type="molecule type" value="Genomic_DNA"/>
</dbReference>
<dbReference type="RefSeq" id="WP_130544137.1">
    <property type="nucleotide sequence ID" value="NZ_CP042431.1"/>
</dbReference>
<evidence type="ECO:0000313" key="6">
    <source>
        <dbReference type="EMBL" id="RZS65475.1"/>
    </source>
</evidence>
<feature type="domain" description="Glycoside hydrolase GH146 substrate-binding" evidence="4">
    <location>
        <begin position="659"/>
        <end position="794"/>
    </location>
</feature>
<feature type="domain" description="Non-reducing end beta-L-arabinofuranosidase-like GH127 catalytic" evidence="2">
    <location>
        <begin position="37"/>
        <end position="418"/>
    </location>
</feature>
<reference evidence="6 7" key="1">
    <citation type="submission" date="2019-02" db="EMBL/GenBank/DDBJ databases">
        <title>Genomic Encyclopedia of Type Strains, Phase IV (KMG-IV): sequencing the most valuable type-strain genomes for metagenomic binning, comparative biology and taxonomic classification.</title>
        <authorList>
            <person name="Goeker M."/>
        </authorList>
    </citation>
    <scope>NUCLEOTIDE SEQUENCE [LARGE SCALE GENOMIC DNA]</scope>
    <source>
        <strain evidence="6 7">DSM 18116</strain>
    </source>
</reference>
<feature type="chain" id="PRO_5020878869" evidence="1">
    <location>
        <begin position="25"/>
        <end position="796"/>
    </location>
</feature>
<feature type="domain" description="Non-reducing end beta-L-arabinofuranosidase-like GH127 middle" evidence="5">
    <location>
        <begin position="429"/>
        <end position="523"/>
    </location>
</feature>
<dbReference type="Pfam" id="PF20736">
    <property type="entry name" value="Glyco_hydro127M"/>
    <property type="match status" value="1"/>
</dbReference>
<dbReference type="AlphaFoldDB" id="A0A4Q7MB94"/>
<dbReference type="InterPro" id="IPR046544">
    <property type="entry name" value="GH146_SB_dom"/>
</dbReference>
<proteinExistence type="predicted"/>
<dbReference type="Pfam" id="PF20620">
    <property type="entry name" value="DUF6805"/>
    <property type="match status" value="1"/>
</dbReference>
<dbReference type="Proteomes" id="UP000293874">
    <property type="component" value="Unassembled WGS sequence"/>
</dbReference>
<dbReference type="OrthoDB" id="9757939at2"/>
<evidence type="ECO:0000259" key="4">
    <source>
        <dbReference type="Pfam" id="PF20620"/>
    </source>
</evidence>
<evidence type="ECO:0000259" key="5">
    <source>
        <dbReference type="Pfam" id="PF20736"/>
    </source>
</evidence>
<sequence>MNIRNSLKIFFLVLPMLVGSATHAQDSLYHNSFPLKDVRLLGGAFKRARDLNIRVLLAYDADRLLAPFRKEAGLPARASGYPNWEGLDGHVGGHYLSALAMHYAATQNTECKRRMDYMIAELKACQQENARRYPAWGNGYLGGVPNSDTIWSAFRQGNFKAYRAAWVPWYNLHKLYAGLRDVWLYTGNQEAKALFLSFCDWGIDIVAGLTEAQMQSMLDTEHGGMNEVMADAFQMTGKEKYLVAAKRFSHRMLLDPMAKGIDNLDNKHANTQVPKAVGFQRISELCQDSTFKKAGSFFWETVTNNRSVAFGGNSRREFFPAKAACMDMVTDVEGPESCNSNNMLKLTEDLFRVVPSATYMDYYERTLYNHILSTQHPTHGGYVYFTPLRPRHYRVYSAPNQAMWCCVGTGMENHGQYNRLIYTHRQDSLFVNLFAASELDWQEKKIVIRQETNFPEEEHTKLLITSGLSRFTLMVRYPGWMKQGSLKILVNGKNVKYDQHPASYVAIDRTWKKGDIVQVFLPMQNSIEHLPNVPAYIAIMHGPILLGAKTGTENLNGLIANDGRWAHIAGGEKLPVDKAPILVSDTFDQVIHKLQPVKGRPLHFTFPDLKTINPVKIELEPFYGIHDARYMIYWMALSNGQYKGYLDSLAVFEKERMVLEKRTIDFIAPGEQQPEIDHKLLQEGSRSDNTMDAFWREASNGGYFSYQMSTKNEEELILRVRYWGSEWGNRNFEILIDDQRLVIENNTNRWNQSAFFDIEYPIPAGMVKDKEYVRVKFQSLPGTTAGRIYYIRLLKR</sequence>
<dbReference type="InterPro" id="IPR049046">
    <property type="entry name" value="Beta-AFase-like_GH127_middle"/>
</dbReference>
<evidence type="ECO:0000256" key="1">
    <source>
        <dbReference type="SAM" id="SignalP"/>
    </source>
</evidence>
<dbReference type="Pfam" id="PF16375">
    <property type="entry name" value="DUF4986"/>
    <property type="match status" value="1"/>
</dbReference>
<dbReference type="InterPro" id="IPR008928">
    <property type="entry name" value="6-hairpin_glycosidase_sf"/>
</dbReference>
<evidence type="ECO:0000313" key="7">
    <source>
        <dbReference type="Proteomes" id="UP000293874"/>
    </source>
</evidence>
<comment type="caution">
    <text evidence="6">The sequence shown here is derived from an EMBL/GenBank/DDBJ whole genome shotgun (WGS) entry which is preliminary data.</text>
</comment>
<feature type="domain" description="DUF4986" evidence="3">
    <location>
        <begin position="551"/>
        <end position="634"/>
    </location>
</feature>
<evidence type="ECO:0000259" key="2">
    <source>
        <dbReference type="Pfam" id="PF07944"/>
    </source>
</evidence>
<dbReference type="SUPFAM" id="SSF48208">
    <property type="entry name" value="Six-hairpin glycosidases"/>
    <property type="match status" value="1"/>
</dbReference>
<accession>A0A4Q7MB94</accession>
<name>A0A4Q7MB94_9BACT</name>